<evidence type="ECO:0000313" key="2">
    <source>
        <dbReference type="EMBL" id="KAL1007798.1"/>
    </source>
</evidence>
<evidence type="ECO:0000256" key="1">
    <source>
        <dbReference type="SAM" id="MobiDB-lite"/>
    </source>
</evidence>
<organism evidence="2 3">
    <name type="scientific">Umbra pygmaea</name>
    <name type="common">Eastern mudminnow</name>
    <dbReference type="NCBI Taxonomy" id="75934"/>
    <lineage>
        <taxon>Eukaryota</taxon>
        <taxon>Metazoa</taxon>
        <taxon>Chordata</taxon>
        <taxon>Craniata</taxon>
        <taxon>Vertebrata</taxon>
        <taxon>Euteleostomi</taxon>
        <taxon>Actinopterygii</taxon>
        <taxon>Neopterygii</taxon>
        <taxon>Teleostei</taxon>
        <taxon>Protacanthopterygii</taxon>
        <taxon>Esociformes</taxon>
        <taxon>Umbridae</taxon>
        <taxon>Umbra</taxon>
    </lineage>
</organism>
<name>A0ABD0XFX6_UMBPY</name>
<gene>
    <name evidence="2" type="ORF">UPYG_G00091730</name>
</gene>
<sequence length="346" mass="39581">MAYLEFKSEDQVTKYIREQELATSQKFVILNKDKSFGQKDAQPLEGKKLSWENKSIPLFSGVPFQIVGTKTYECHQGKDRKTRAKEKYAAEVKKKALEEHAIVKRRKLLVNTKKVDCKAMINIAHVIRFPDFKVNESTVRSKTEASRTLKKTLSEMPSSVRSEVVYCVRFPTLSEHSSHPVVGEEAYVRETVDVRVKEKIEQLTLSGVRKVTEIKRNLNFFIEEELFHGEQPPPHSRRRYYPTDSDIRNVMFKTKTTRESVVQHKHSSSGQQGGGPERTSVPLTEGCVVHAGPGTPLPNLSSSRSNLTSIETRFVLPSRKKLPRVRQYWNIAGVISFVYYDIRPGQ</sequence>
<dbReference type="Proteomes" id="UP001557470">
    <property type="component" value="Unassembled WGS sequence"/>
</dbReference>
<dbReference type="Pfam" id="PF15299">
    <property type="entry name" value="ALS2CR8"/>
    <property type="match status" value="1"/>
</dbReference>
<feature type="region of interest" description="Disordered" evidence="1">
    <location>
        <begin position="258"/>
        <end position="304"/>
    </location>
</feature>
<dbReference type="AlphaFoldDB" id="A0ABD0XFX6"/>
<reference evidence="2 3" key="1">
    <citation type="submission" date="2024-06" db="EMBL/GenBank/DDBJ databases">
        <authorList>
            <person name="Pan Q."/>
            <person name="Wen M."/>
            <person name="Jouanno E."/>
            <person name="Zahm M."/>
            <person name="Klopp C."/>
            <person name="Cabau C."/>
            <person name="Louis A."/>
            <person name="Berthelot C."/>
            <person name="Parey E."/>
            <person name="Roest Crollius H."/>
            <person name="Montfort J."/>
            <person name="Robinson-Rechavi M."/>
            <person name="Bouchez O."/>
            <person name="Lampietro C."/>
            <person name="Lopez Roques C."/>
            <person name="Donnadieu C."/>
            <person name="Postlethwait J."/>
            <person name="Bobe J."/>
            <person name="Verreycken H."/>
            <person name="Guiguen Y."/>
        </authorList>
    </citation>
    <scope>NUCLEOTIDE SEQUENCE [LARGE SCALE GENOMIC DNA]</scope>
    <source>
        <strain evidence="2">Up_M1</strain>
        <tissue evidence="2">Testis</tissue>
    </source>
</reference>
<keyword evidence="3" id="KW-1185">Reference proteome</keyword>
<evidence type="ECO:0000313" key="3">
    <source>
        <dbReference type="Proteomes" id="UP001557470"/>
    </source>
</evidence>
<dbReference type="PANTHER" id="PTHR47456">
    <property type="entry name" value="PHD-TYPE DOMAIN-CONTAINING PROTEIN"/>
    <property type="match status" value="1"/>
</dbReference>
<proteinExistence type="predicted"/>
<comment type="caution">
    <text evidence="2">The sequence shown here is derived from an EMBL/GenBank/DDBJ whole genome shotgun (WGS) entry which is preliminary data.</text>
</comment>
<dbReference type="InterPro" id="IPR029309">
    <property type="entry name" value="CaRF"/>
</dbReference>
<protein>
    <submittedName>
        <fullName evidence="2">Uncharacterized protein</fullName>
    </submittedName>
</protein>
<dbReference type="EMBL" id="JAGEUA010000002">
    <property type="protein sequence ID" value="KAL1007798.1"/>
    <property type="molecule type" value="Genomic_DNA"/>
</dbReference>
<accession>A0ABD0XFX6</accession>
<dbReference type="PANTHER" id="PTHR47456:SF4">
    <property type="entry name" value="SWIM-TYPE DOMAIN-CONTAINING PROTEIN"/>
    <property type="match status" value="1"/>
</dbReference>